<accession>A0A918WQ87</accession>
<dbReference type="InterPro" id="IPR036034">
    <property type="entry name" value="PDZ_sf"/>
</dbReference>
<proteinExistence type="predicted"/>
<evidence type="ECO:0000259" key="3">
    <source>
        <dbReference type="SMART" id="SM00228"/>
    </source>
</evidence>
<dbReference type="InterPro" id="IPR001478">
    <property type="entry name" value="PDZ"/>
</dbReference>
<reference evidence="4" key="1">
    <citation type="journal article" date="2014" name="Int. J. Syst. Evol. Microbiol.">
        <title>Complete genome sequence of Corynebacterium casei LMG S-19264T (=DSM 44701T), isolated from a smear-ripened cheese.</title>
        <authorList>
            <consortium name="US DOE Joint Genome Institute (JGI-PGF)"/>
            <person name="Walter F."/>
            <person name="Albersmeier A."/>
            <person name="Kalinowski J."/>
            <person name="Ruckert C."/>
        </authorList>
    </citation>
    <scope>NUCLEOTIDE SEQUENCE</scope>
    <source>
        <strain evidence="4">KCTC 12988</strain>
    </source>
</reference>
<sequence>MVFACLGQGLNAAEKNFSVFFSKKDAPGQSRSELIFLDENGLAVVVTEATVNFRSGRYDGKPVTLIAHDPVSRLTLIRVPLAPGSQTKPVELGSSLGLPNGSALYLGIEGDTSLSRLVSRESQYKDNPLPLELIRLHHQPEQKPFLGHPIFDSAGRLVAINYRKAPEFGNGSFAFPVEALQRVQGATVVDGVVQRSWFGVELLASDPFAVVQGVRQASPAAKAGLMKGDILLQIGPRQVKRYSDAIDAFFYLREDEPANVRFLRGTEELELVVVPELVPAVAPTSEATAKEGGV</sequence>
<keyword evidence="1" id="KW-0645">Protease</keyword>
<dbReference type="SUPFAM" id="SSF50156">
    <property type="entry name" value="PDZ domain-like"/>
    <property type="match status" value="1"/>
</dbReference>
<reference evidence="4" key="2">
    <citation type="submission" date="2020-09" db="EMBL/GenBank/DDBJ databases">
        <authorList>
            <person name="Sun Q."/>
            <person name="Kim S."/>
        </authorList>
    </citation>
    <scope>NUCLEOTIDE SEQUENCE</scope>
    <source>
        <strain evidence="4">KCTC 12988</strain>
    </source>
</reference>
<gene>
    <name evidence="4" type="ORF">GCM10007100_37160</name>
</gene>
<protein>
    <recommendedName>
        <fullName evidence="3">PDZ domain-containing protein</fullName>
    </recommendedName>
</protein>
<dbReference type="PANTHER" id="PTHR43343">
    <property type="entry name" value="PEPTIDASE S12"/>
    <property type="match status" value="1"/>
</dbReference>
<organism evidence="4 5">
    <name type="scientific">Roseibacillus persicicus</name>
    <dbReference type="NCBI Taxonomy" id="454148"/>
    <lineage>
        <taxon>Bacteria</taxon>
        <taxon>Pseudomonadati</taxon>
        <taxon>Verrucomicrobiota</taxon>
        <taxon>Verrucomicrobiia</taxon>
        <taxon>Verrucomicrobiales</taxon>
        <taxon>Verrucomicrobiaceae</taxon>
        <taxon>Roseibacillus</taxon>
    </lineage>
</organism>
<keyword evidence="2" id="KW-0378">Hydrolase</keyword>
<dbReference type="SMART" id="SM00228">
    <property type="entry name" value="PDZ"/>
    <property type="match status" value="1"/>
</dbReference>
<dbReference type="Proteomes" id="UP000644507">
    <property type="component" value="Unassembled WGS sequence"/>
</dbReference>
<dbReference type="Pfam" id="PF13180">
    <property type="entry name" value="PDZ_2"/>
    <property type="match status" value="1"/>
</dbReference>
<dbReference type="EMBL" id="BMXI01000020">
    <property type="protein sequence ID" value="GHC65946.1"/>
    <property type="molecule type" value="Genomic_DNA"/>
</dbReference>
<dbReference type="InterPro" id="IPR051201">
    <property type="entry name" value="Chloro_Bact_Ser_Proteases"/>
</dbReference>
<evidence type="ECO:0000256" key="2">
    <source>
        <dbReference type="ARBA" id="ARBA00022801"/>
    </source>
</evidence>
<comment type="caution">
    <text evidence="4">The sequence shown here is derived from an EMBL/GenBank/DDBJ whole genome shotgun (WGS) entry which is preliminary data.</text>
</comment>
<dbReference type="AlphaFoldDB" id="A0A918WQ87"/>
<dbReference type="GO" id="GO:0006508">
    <property type="term" value="P:proteolysis"/>
    <property type="evidence" value="ECO:0007669"/>
    <property type="project" value="UniProtKB-KW"/>
</dbReference>
<dbReference type="PANTHER" id="PTHR43343:SF3">
    <property type="entry name" value="PROTEASE DO-LIKE 8, CHLOROPLASTIC"/>
    <property type="match status" value="1"/>
</dbReference>
<dbReference type="GO" id="GO:0008233">
    <property type="term" value="F:peptidase activity"/>
    <property type="evidence" value="ECO:0007669"/>
    <property type="project" value="UniProtKB-KW"/>
</dbReference>
<evidence type="ECO:0000313" key="5">
    <source>
        <dbReference type="Proteomes" id="UP000644507"/>
    </source>
</evidence>
<evidence type="ECO:0000313" key="4">
    <source>
        <dbReference type="EMBL" id="GHC65946.1"/>
    </source>
</evidence>
<name>A0A918WQ87_9BACT</name>
<dbReference type="Gene3D" id="2.30.42.10">
    <property type="match status" value="1"/>
</dbReference>
<evidence type="ECO:0000256" key="1">
    <source>
        <dbReference type="ARBA" id="ARBA00022670"/>
    </source>
</evidence>
<feature type="domain" description="PDZ" evidence="3">
    <location>
        <begin position="196"/>
        <end position="266"/>
    </location>
</feature>
<keyword evidence="5" id="KW-1185">Reference proteome</keyword>